<accession>A0A1H1EWM6</accession>
<dbReference type="AlphaFoldDB" id="A0A1H1EWM6"/>
<sequence>MYNNMQMNPNEYQGDYQPDQIKGLCKQYMSYHVIGQLSDGSQVDGIIDSMDEEGVTMLVPEEVDEKQMNRQFDYGYDYNYGRPRRRFRRFRRQRFPFRFFRSLFRYPYYYPPYPWYGYGGGFY</sequence>
<name>A0A1H1EWM6_9BACI</name>
<gene>
    <name evidence="1" type="ORF">SAMN05216231_3088</name>
</gene>
<dbReference type="EMBL" id="FNKD01000003">
    <property type="protein sequence ID" value="SDQ93165.1"/>
    <property type="molecule type" value="Genomic_DNA"/>
</dbReference>
<proteinExistence type="predicted"/>
<dbReference type="Proteomes" id="UP000199444">
    <property type="component" value="Unassembled WGS sequence"/>
</dbReference>
<evidence type="ECO:0000313" key="1">
    <source>
        <dbReference type="EMBL" id="SDQ93165.1"/>
    </source>
</evidence>
<dbReference type="RefSeq" id="WP_254788785.1">
    <property type="nucleotide sequence ID" value="NZ_FNKD01000003.1"/>
</dbReference>
<evidence type="ECO:0000313" key="2">
    <source>
        <dbReference type="Proteomes" id="UP000199444"/>
    </source>
</evidence>
<organism evidence="1 2">
    <name type="scientific">Virgibacillus salinus</name>
    <dbReference type="NCBI Taxonomy" id="553311"/>
    <lineage>
        <taxon>Bacteria</taxon>
        <taxon>Bacillati</taxon>
        <taxon>Bacillota</taxon>
        <taxon>Bacilli</taxon>
        <taxon>Bacillales</taxon>
        <taxon>Bacillaceae</taxon>
        <taxon>Virgibacillus</taxon>
    </lineage>
</organism>
<reference evidence="1 2" key="1">
    <citation type="submission" date="2016-10" db="EMBL/GenBank/DDBJ databases">
        <authorList>
            <person name="de Groot N.N."/>
        </authorList>
    </citation>
    <scope>NUCLEOTIDE SEQUENCE [LARGE SCALE GENOMIC DNA]</scope>
    <source>
        <strain evidence="1 2">CGMCC 1.10449</strain>
    </source>
</reference>
<protein>
    <submittedName>
        <fullName evidence="1">Uncharacterized protein</fullName>
    </submittedName>
</protein>
<keyword evidence="2" id="KW-1185">Reference proteome</keyword>
<dbReference type="STRING" id="553311.SAMN05216231_3088"/>